<reference evidence="2" key="1">
    <citation type="submission" date="2021-02" db="EMBL/GenBank/DDBJ databases">
        <authorList>
            <person name="Nowell W R."/>
        </authorList>
    </citation>
    <scope>NUCLEOTIDE SEQUENCE</scope>
</reference>
<dbReference type="EMBL" id="CAJNOL010000239">
    <property type="protein sequence ID" value="CAF0954353.1"/>
    <property type="molecule type" value="Genomic_DNA"/>
</dbReference>
<evidence type="ECO:0000256" key="1">
    <source>
        <dbReference type="ARBA" id="ARBA00005361"/>
    </source>
</evidence>
<dbReference type="InterPro" id="IPR038586">
    <property type="entry name" value="Tctex-1-like_sf"/>
</dbReference>
<dbReference type="InterPro" id="IPR005334">
    <property type="entry name" value="Tctex-1-like"/>
</dbReference>
<dbReference type="PANTHER" id="PTHR21255">
    <property type="entry name" value="T-COMPLEX-ASSOCIATED-TESTIS-EXPRESSED 1/ DYNEIN LIGHT CHAIN"/>
    <property type="match status" value="1"/>
</dbReference>
<dbReference type="GO" id="GO:0045505">
    <property type="term" value="F:dynein intermediate chain binding"/>
    <property type="evidence" value="ECO:0007669"/>
    <property type="project" value="TreeGrafter"/>
</dbReference>
<keyword evidence="5" id="KW-1185">Reference proteome</keyword>
<dbReference type="Pfam" id="PF03645">
    <property type="entry name" value="Tctex-1"/>
    <property type="match status" value="1"/>
</dbReference>
<dbReference type="Gene3D" id="3.30.1140.40">
    <property type="entry name" value="Tctex-1"/>
    <property type="match status" value="1"/>
</dbReference>
<dbReference type="GO" id="GO:0007018">
    <property type="term" value="P:microtubule-based movement"/>
    <property type="evidence" value="ECO:0007669"/>
    <property type="project" value="TreeGrafter"/>
</dbReference>
<evidence type="ECO:0000313" key="3">
    <source>
        <dbReference type="EMBL" id="CAF0954353.1"/>
    </source>
</evidence>
<protein>
    <submittedName>
        <fullName evidence="2">Uncharacterized protein</fullName>
    </submittedName>
</protein>
<evidence type="ECO:0000313" key="2">
    <source>
        <dbReference type="EMBL" id="CAF0929089.1"/>
    </source>
</evidence>
<evidence type="ECO:0000313" key="4">
    <source>
        <dbReference type="Proteomes" id="UP000663854"/>
    </source>
</evidence>
<name>A0A814BNF0_9BILA</name>
<organism evidence="2 4">
    <name type="scientific">Rotaria sordida</name>
    <dbReference type="NCBI Taxonomy" id="392033"/>
    <lineage>
        <taxon>Eukaryota</taxon>
        <taxon>Metazoa</taxon>
        <taxon>Spiralia</taxon>
        <taxon>Gnathifera</taxon>
        <taxon>Rotifera</taxon>
        <taxon>Eurotatoria</taxon>
        <taxon>Bdelloidea</taxon>
        <taxon>Philodinida</taxon>
        <taxon>Philodinidae</taxon>
        <taxon>Rotaria</taxon>
    </lineage>
</organism>
<dbReference type="CDD" id="cd21451">
    <property type="entry name" value="DLC-like_TCTEX1D"/>
    <property type="match status" value="1"/>
</dbReference>
<dbReference type="AlphaFoldDB" id="A0A814BNF0"/>
<dbReference type="Proteomes" id="UP000663854">
    <property type="component" value="Unassembled WGS sequence"/>
</dbReference>
<accession>A0A814BNF0</accession>
<dbReference type="GO" id="GO:0005868">
    <property type="term" value="C:cytoplasmic dynein complex"/>
    <property type="evidence" value="ECO:0007669"/>
    <property type="project" value="TreeGrafter"/>
</dbReference>
<proteinExistence type="inferred from homology"/>
<dbReference type="EMBL" id="CAJNOH010000179">
    <property type="protein sequence ID" value="CAF0929089.1"/>
    <property type="molecule type" value="Genomic_DNA"/>
</dbReference>
<comment type="caution">
    <text evidence="2">The sequence shown here is derived from an EMBL/GenBank/DDBJ whole genome shotgun (WGS) entry which is preliminary data.</text>
</comment>
<dbReference type="PANTHER" id="PTHR21255:SF7">
    <property type="entry name" value="DYNEIN LIGHT CHAIN TCTEX-TYPE PROTEIN 2B"/>
    <property type="match status" value="1"/>
</dbReference>
<gene>
    <name evidence="3" type="ORF">JXQ802_LOCUS11858</name>
    <name evidence="2" type="ORF">PYM288_LOCUS10953</name>
</gene>
<dbReference type="GO" id="GO:0005737">
    <property type="term" value="C:cytoplasm"/>
    <property type="evidence" value="ECO:0007669"/>
    <property type="project" value="TreeGrafter"/>
</dbReference>
<evidence type="ECO:0000313" key="5">
    <source>
        <dbReference type="Proteomes" id="UP000663870"/>
    </source>
</evidence>
<dbReference type="Proteomes" id="UP000663870">
    <property type="component" value="Unassembled WGS sequence"/>
</dbReference>
<comment type="similarity">
    <text evidence="1">Belongs to the dynein light chain Tctex-type family.</text>
</comment>
<sequence length="188" mass="21846">METKRSTTRMLQRVVNLTKHVHDFRSSVNVTIPSWYNYSYASVDFDQVHGVSPITINQNLQTSPYIPGPYRKFDFSRAQKLLQFEFNRRCAAISKLIRYDTKLCRELVQDLSQQLRRMTKPDILNSTRYKIIVLVTIVQTIPDRQQHQSLTIVSRCLWNHETDGSVTLQAPLGYDMLAIATVFAVYTD</sequence>